<dbReference type="SUPFAM" id="SSF54292">
    <property type="entry name" value="2Fe-2S ferredoxin-like"/>
    <property type="match status" value="1"/>
</dbReference>
<dbReference type="Gene3D" id="3.10.20.30">
    <property type="match status" value="1"/>
</dbReference>
<dbReference type="PROSITE" id="PS00197">
    <property type="entry name" value="2FE2S_FER_1"/>
    <property type="match status" value="1"/>
</dbReference>
<dbReference type="GO" id="GO:0016491">
    <property type="term" value="F:oxidoreductase activity"/>
    <property type="evidence" value="ECO:0007669"/>
    <property type="project" value="UniProtKB-KW"/>
</dbReference>
<gene>
    <name evidence="11" type="ORF">EYR15_06930</name>
</gene>
<keyword evidence="7" id="KW-0408">Iron</keyword>
<dbReference type="InterPro" id="IPR017938">
    <property type="entry name" value="Riboflavin_synthase-like_b-brl"/>
</dbReference>
<dbReference type="InterPro" id="IPR001041">
    <property type="entry name" value="2Fe-2S_ferredoxin-type"/>
</dbReference>
<accession>A0A4Q9GPL8</accession>
<evidence type="ECO:0000256" key="7">
    <source>
        <dbReference type="ARBA" id="ARBA00023004"/>
    </source>
</evidence>
<dbReference type="SUPFAM" id="SSF63380">
    <property type="entry name" value="Riboflavin synthase domain-like"/>
    <property type="match status" value="1"/>
</dbReference>
<dbReference type="Gene3D" id="2.40.30.10">
    <property type="entry name" value="Translation factors"/>
    <property type="match status" value="1"/>
</dbReference>
<dbReference type="RefSeq" id="WP_131002469.1">
    <property type="nucleotide sequence ID" value="NZ_JBHSZR010000003.1"/>
</dbReference>
<evidence type="ECO:0000259" key="10">
    <source>
        <dbReference type="PROSITE" id="PS51384"/>
    </source>
</evidence>
<dbReference type="InterPro" id="IPR017927">
    <property type="entry name" value="FAD-bd_FR_type"/>
</dbReference>
<dbReference type="PANTHER" id="PTHR47354">
    <property type="entry name" value="NADH OXIDOREDUCTASE HCR"/>
    <property type="match status" value="1"/>
</dbReference>
<dbReference type="InterPro" id="IPR054582">
    <property type="entry name" value="DmmA-like_N"/>
</dbReference>
<keyword evidence="4" id="KW-0001">2Fe-2S</keyword>
<evidence type="ECO:0000256" key="2">
    <source>
        <dbReference type="ARBA" id="ARBA00022630"/>
    </source>
</evidence>
<evidence type="ECO:0000256" key="8">
    <source>
        <dbReference type="ARBA" id="ARBA00023014"/>
    </source>
</evidence>
<keyword evidence="2" id="KW-0285">Flavoprotein</keyword>
<dbReference type="PANTHER" id="PTHR47354:SF1">
    <property type="entry name" value="CARNITINE MONOOXYGENASE REDUCTASE SUBUNIT"/>
    <property type="match status" value="1"/>
</dbReference>
<dbReference type="Proteomes" id="UP000291613">
    <property type="component" value="Unassembled WGS sequence"/>
</dbReference>
<reference evidence="11 12" key="1">
    <citation type="submission" date="2019-02" db="EMBL/GenBank/DDBJ databases">
        <title>Hansschlegelia quercus sp. nov., a novel methylotrophic bacterium from buds of oak (Quercus robur L.).</title>
        <authorList>
            <person name="Agafonova N.V."/>
            <person name="Kaparullina E.N."/>
            <person name="Grouzdev D.S."/>
            <person name="Doronina N.V."/>
        </authorList>
    </citation>
    <scope>NUCLEOTIDE SEQUENCE [LARGE SCALE GENOMIC DNA]</scope>
    <source>
        <strain evidence="11 12">Dub</strain>
    </source>
</reference>
<evidence type="ECO:0000313" key="11">
    <source>
        <dbReference type="EMBL" id="TBN53547.1"/>
    </source>
</evidence>
<dbReference type="EMBL" id="SIUB01000003">
    <property type="protein sequence ID" value="TBN53547.1"/>
    <property type="molecule type" value="Genomic_DNA"/>
</dbReference>
<dbReference type="PROSITE" id="PS51085">
    <property type="entry name" value="2FE2S_FER_2"/>
    <property type="match status" value="1"/>
</dbReference>
<name>A0A4Q9GPL8_9HYPH</name>
<dbReference type="PRINTS" id="PR00409">
    <property type="entry name" value="PHDIOXRDTASE"/>
</dbReference>
<dbReference type="Pfam" id="PF22290">
    <property type="entry name" value="DmmA-like_N"/>
    <property type="match status" value="1"/>
</dbReference>
<dbReference type="InterPro" id="IPR012675">
    <property type="entry name" value="Beta-grasp_dom_sf"/>
</dbReference>
<comment type="caution">
    <text evidence="11">The sequence shown here is derived from an EMBL/GenBank/DDBJ whole genome shotgun (WGS) entry which is preliminary data.</text>
</comment>
<keyword evidence="8" id="KW-0411">Iron-sulfur</keyword>
<dbReference type="PROSITE" id="PS51384">
    <property type="entry name" value="FAD_FR"/>
    <property type="match status" value="1"/>
</dbReference>
<keyword evidence="12" id="KW-1185">Reference proteome</keyword>
<evidence type="ECO:0000256" key="4">
    <source>
        <dbReference type="ARBA" id="ARBA00022714"/>
    </source>
</evidence>
<evidence type="ECO:0000256" key="6">
    <source>
        <dbReference type="ARBA" id="ARBA00023002"/>
    </source>
</evidence>
<dbReference type="InterPro" id="IPR036010">
    <property type="entry name" value="2Fe-2S_ferredoxin-like_sf"/>
</dbReference>
<protein>
    <submittedName>
        <fullName evidence="11">Oxidoreductase</fullName>
    </submittedName>
</protein>
<dbReference type="CDD" id="cd06185">
    <property type="entry name" value="PDR_like"/>
    <property type="match status" value="1"/>
</dbReference>
<keyword evidence="5" id="KW-0479">Metal-binding</keyword>
<dbReference type="InterPro" id="IPR050415">
    <property type="entry name" value="MRET"/>
</dbReference>
<evidence type="ECO:0000256" key="5">
    <source>
        <dbReference type="ARBA" id="ARBA00022723"/>
    </source>
</evidence>
<dbReference type="SUPFAM" id="SSF52343">
    <property type="entry name" value="Ferredoxin reductase-like, C-terminal NADP-linked domain"/>
    <property type="match status" value="1"/>
</dbReference>
<evidence type="ECO:0000313" key="12">
    <source>
        <dbReference type="Proteomes" id="UP000291613"/>
    </source>
</evidence>
<sequence length="315" mass="34728">MSARIIMKLKVEAAVATTPDIVRLSLVHPHRPTLPLWEPGAHVDLRLPDGRVRQYSLCSDPADLGRYEIAIKREDLGRGGSVWAHANLLEGSTAHVSHPRNNFPLQDDAIRHVFVAGGIGVTPFLAMAHSLAARRQEYELHLCARAPTHAPLLSELRAVCGDKLRCWYSSEARRFDPDVLPRPQAGVHIYACGPQSLMDSLQSDLKKKGWPLDQVHVEHFGALDDENFAPEPFDVLIKSTGRAVHIPAERSLLDVLREEGFRMSSSCGIGVCGACECGYSDGTVIHRDVVLASAKRHDRMIPCVSRAKGRLTLLL</sequence>
<dbReference type="Gene3D" id="3.40.50.80">
    <property type="entry name" value="Nucleotide-binding domain of ferredoxin-NADP reductase (FNR) module"/>
    <property type="match status" value="1"/>
</dbReference>
<dbReference type="Pfam" id="PF00111">
    <property type="entry name" value="Fer2"/>
    <property type="match status" value="1"/>
</dbReference>
<evidence type="ECO:0000256" key="3">
    <source>
        <dbReference type="ARBA" id="ARBA00022643"/>
    </source>
</evidence>
<dbReference type="AlphaFoldDB" id="A0A4Q9GPL8"/>
<feature type="domain" description="FAD-binding FR-type" evidence="10">
    <location>
        <begin position="1"/>
        <end position="106"/>
    </location>
</feature>
<feature type="domain" description="2Fe-2S ferredoxin-type" evidence="9">
    <location>
        <begin position="233"/>
        <end position="315"/>
    </location>
</feature>
<dbReference type="InterPro" id="IPR006058">
    <property type="entry name" value="2Fe2S_fd_BS"/>
</dbReference>
<dbReference type="CDD" id="cd00207">
    <property type="entry name" value="fer2"/>
    <property type="match status" value="1"/>
</dbReference>
<organism evidence="11 12">
    <name type="scientific">Hansschlegelia quercus</name>
    <dbReference type="NCBI Taxonomy" id="2528245"/>
    <lineage>
        <taxon>Bacteria</taxon>
        <taxon>Pseudomonadati</taxon>
        <taxon>Pseudomonadota</taxon>
        <taxon>Alphaproteobacteria</taxon>
        <taxon>Hyphomicrobiales</taxon>
        <taxon>Methylopilaceae</taxon>
        <taxon>Hansschlegelia</taxon>
    </lineage>
</organism>
<dbReference type="GO" id="GO:0051537">
    <property type="term" value="F:2 iron, 2 sulfur cluster binding"/>
    <property type="evidence" value="ECO:0007669"/>
    <property type="project" value="UniProtKB-KW"/>
</dbReference>
<evidence type="ECO:0000256" key="1">
    <source>
        <dbReference type="ARBA" id="ARBA00001917"/>
    </source>
</evidence>
<dbReference type="OrthoDB" id="9792185at2"/>
<evidence type="ECO:0000259" key="9">
    <source>
        <dbReference type="PROSITE" id="PS51085"/>
    </source>
</evidence>
<proteinExistence type="predicted"/>
<keyword evidence="6" id="KW-0560">Oxidoreductase</keyword>
<dbReference type="GO" id="GO:0046872">
    <property type="term" value="F:metal ion binding"/>
    <property type="evidence" value="ECO:0007669"/>
    <property type="project" value="UniProtKB-KW"/>
</dbReference>
<keyword evidence="3" id="KW-0288">FMN</keyword>
<comment type="cofactor">
    <cofactor evidence="1">
        <name>FMN</name>
        <dbReference type="ChEBI" id="CHEBI:58210"/>
    </cofactor>
</comment>
<dbReference type="InterPro" id="IPR039261">
    <property type="entry name" value="FNR_nucleotide-bd"/>
</dbReference>